<dbReference type="GO" id="GO:0000155">
    <property type="term" value="F:phosphorelay sensor kinase activity"/>
    <property type="evidence" value="ECO:0007669"/>
    <property type="project" value="TreeGrafter"/>
</dbReference>
<comment type="caution">
    <text evidence="6">The sequence shown here is derived from an EMBL/GenBank/DDBJ whole genome shotgun (WGS) entry which is preliminary data.</text>
</comment>
<dbReference type="GO" id="GO:0005886">
    <property type="term" value="C:plasma membrane"/>
    <property type="evidence" value="ECO:0007669"/>
    <property type="project" value="TreeGrafter"/>
</dbReference>
<dbReference type="InterPro" id="IPR004358">
    <property type="entry name" value="Sig_transdc_His_kin-like_C"/>
</dbReference>
<dbReference type="AlphaFoldDB" id="A0A099T068"/>
<dbReference type="EMBL" id="JRHO01000014">
    <property type="protein sequence ID" value="KGK98339.1"/>
    <property type="molecule type" value="Genomic_DNA"/>
</dbReference>
<reference evidence="6 7" key="1">
    <citation type="submission" date="2014-09" db="EMBL/GenBank/DDBJ databases">
        <title>Draft genome sequence of an obligately methylotrophic methanogen, Methanococcoides methylutens, isolated from marine sediment.</title>
        <authorList>
            <person name="Guan Y."/>
            <person name="Ngugi D.K."/>
            <person name="Blom J."/>
            <person name="Ali S."/>
            <person name="Ferry J.G."/>
            <person name="Stingl U."/>
        </authorList>
    </citation>
    <scope>NUCLEOTIDE SEQUENCE [LARGE SCALE GENOMIC DNA]</scope>
    <source>
        <strain evidence="6 7">DSM 2657</strain>
    </source>
</reference>
<keyword evidence="4" id="KW-0418">Kinase</keyword>
<evidence type="ECO:0000256" key="2">
    <source>
        <dbReference type="ARBA" id="ARBA00012438"/>
    </source>
</evidence>
<dbReference type="SUPFAM" id="SSF55874">
    <property type="entry name" value="ATPase domain of HSP90 chaperone/DNA topoisomerase II/histidine kinase"/>
    <property type="match status" value="1"/>
</dbReference>
<proteinExistence type="predicted"/>
<evidence type="ECO:0000259" key="5">
    <source>
        <dbReference type="Pfam" id="PF02518"/>
    </source>
</evidence>
<keyword evidence="7" id="KW-1185">Reference proteome</keyword>
<gene>
    <name evidence="6" type="ORF">LI82_11545</name>
</gene>
<dbReference type="InterPro" id="IPR003594">
    <property type="entry name" value="HATPase_dom"/>
</dbReference>
<keyword evidence="3" id="KW-0808">Transferase</keyword>
<sequence>MVILSTLSTSQIWATGLGLAIVKKFVEMHGGDIWVESKLGKGSTFGFSIPIDKKTSIRS</sequence>
<comment type="catalytic activity">
    <reaction evidence="1">
        <text>ATP + protein L-histidine = ADP + protein N-phospho-L-histidine.</text>
        <dbReference type="EC" id="2.7.13.3"/>
    </reaction>
</comment>
<dbReference type="PRINTS" id="PR00344">
    <property type="entry name" value="BCTRLSENSOR"/>
</dbReference>
<evidence type="ECO:0000256" key="1">
    <source>
        <dbReference type="ARBA" id="ARBA00000085"/>
    </source>
</evidence>
<organism evidence="6 7">
    <name type="scientific">Methanococcoides methylutens</name>
    <dbReference type="NCBI Taxonomy" id="2226"/>
    <lineage>
        <taxon>Archaea</taxon>
        <taxon>Methanobacteriati</taxon>
        <taxon>Methanobacteriota</taxon>
        <taxon>Stenosarchaea group</taxon>
        <taxon>Methanomicrobia</taxon>
        <taxon>Methanosarcinales</taxon>
        <taxon>Methanosarcinaceae</taxon>
        <taxon>Methanococcoides</taxon>
    </lineage>
</organism>
<dbReference type="Pfam" id="PF02518">
    <property type="entry name" value="HATPase_c"/>
    <property type="match status" value="1"/>
</dbReference>
<dbReference type="PANTHER" id="PTHR43047:SF72">
    <property type="entry name" value="OSMOSENSING HISTIDINE PROTEIN KINASE SLN1"/>
    <property type="match status" value="1"/>
</dbReference>
<accession>A0A099T068</accession>
<dbReference type="EC" id="2.7.13.3" evidence="2"/>
<dbReference type="GO" id="GO:0009927">
    <property type="term" value="F:histidine phosphotransfer kinase activity"/>
    <property type="evidence" value="ECO:0007669"/>
    <property type="project" value="TreeGrafter"/>
</dbReference>
<protein>
    <recommendedName>
        <fullName evidence="2">histidine kinase</fullName>
        <ecNumber evidence="2">2.7.13.3</ecNumber>
    </recommendedName>
</protein>
<name>A0A099T068_METMT</name>
<evidence type="ECO:0000313" key="7">
    <source>
        <dbReference type="Proteomes" id="UP000029859"/>
    </source>
</evidence>
<dbReference type="InterPro" id="IPR036890">
    <property type="entry name" value="HATPase_C_sf"/>
</dbReference>
<dbReference type="Proteomes" id="UP000029859">
    <property type="component" value="Unassembled WGS sequence"/>
</dbReference>
<feature type="domain" description="Histidine kinase/HSP90-like ATPase" evidence="5">
    <location>
        <begin position="14"/>
        <end position="52"/>
    </location>
</feature>
<evidence type="ECO:0000313" key="6">
    <source>
        <dbReference type="EMBL" id="KGK98339.1"/>
    </source>
</evidence>
<evidence type="ECO:0000256" key="4">
    <source>
        <dbReference type="ARBA" id="ARBA00022777"/>
    </source>
</evidence>
<dbReference type="PANTHER" id="PTHR43047">
    <property type="entry name" value="TWO-COMPONENT HISTIDINE PROTEIN KINASE"/>
    <property type="match status" value="1"/>
</dbReference>
<dbReference type="Gene3D" id="3.30.565.10">
    <property type="entry name" value="Histidine kinase-like ATPase, C-terminal domain"/>
    <property type="match status" value="1"/>
</dbReference>
<evidence type="ECO:0000256" key="3">
    <source>
        <dbReference type="ARBA" id="ARBA00022679"/>
    </source>
</evidence>